<evidence type="ECO:0000256" key="5">
    <source>
        <dbReference type="ARBA" id="ARBA00022475"/>
    </source>
</evidence>
<keyword evidence="10 17" id="KW-1133">Transmembrane helix</keyword>
<dbReference type="NCBIfam" id="TIGR00753">
    <property type="entry name" value="undec_PP_bacA"/>
    <property type="match status" value="1"/>
</dbReference>
<feature type="transmembrane region" description="Helical" evidence="17">
    <location>
        <begin position="159"/>
        <end position="175"/>
    </location>
</feature>
<evidence type="ECO:0000256" key="15">
    <source>
        <dbReference type="ARBA" id="ARBA00032932"/>
    </source>
</evidence>
<keyword evidence="6 17" id="KW-0812">Transmembrane</keyword>
<evidence type="ECO:0000256" key="7">
    <source>
        <dbReference type="ARBA" id="ARBA00022801"/>
    </source>
</evidence>
<dbReference type="GO" id="GO:0071555">
    <property type="term" value="P:cell wall organization"/>
    <property type="evidence" value="ECO:0007669"/>
    <property type="project" value="UniProtKB-KW"/>
</dbReference>
<dbReference type="STRING" id="1763538.LPB68_17760"/>
<proteinExistence type="inferred from homology"/>
<evidence type="ECO:0000256" key="12">
    <source>
        <dbReference type="ARBA" id="ARBA00023251"/>
    </source>
</evidence>
<gene>
    <name evidence="17" type="primary">uppP</name>
    <name evidence="18" type="ORF">PNBC_06975</name>
</gene>
<evidence type="ECO:0000256" key="1">
    <source>
        <dbReference type="ARBA" id="ARBA00004651"/>
    </source>
</evidence>
<dbReference type="GO" id="GO:0009252">
    <property type="term" value="P:peptidoglycan biosynthetic process"/>
    <property type="evidence" value="ECO:0007669"/>
    <property type="project" value="UniProtKB-KW"/>
</dbReference>
<evidence type="ECO:0000256" key="3">
    <source>
        <dbReference type="ARBA" id="ARBA00012374"/>
    </source>
</evidence>
<dbReference type="GO" id="GO:0050380">
    <property type="term" value="F:undecaprenyl-diphosphatase activity"/>
    <property type="evidence" value="ECO:0007669"/>
    <property type="project" value="UniProtKB-UniRule"/>
</dbReference>
<comment type="subcellular location">
    <subcellularLocation>
        <location evidence="1 17">Cell membrane</location>
        <topology evidence="1 17">Multi-pass membrane protein</topology>
    </subcellularLocation>
</comment>
<feature type="transmembrane region" description="Helical" evidence="17">
    <location>
        <begin position="195"/>
        <end position="216"/>
    </location>
</feature>
<evidence type="ECO:0000256" key="8">
    <source>
        <dbReference type="ARBA" id="ARBA00022960"/>
    </source>
</evidence>
<comment type="function">
    <text evidence="17">Catalyzes the dephosphorylation of undecaprenyl diphosphate (UPP). Confers resistance to bacitracin.</text>
</comment>
<sequence>MDIITAIILGIVEGITEFIPVSSTGHMILTSKLMGHNDQSDVMKTFEIVIQLGAILAIAIVYWKRLLNLLGFDRKKTTSIQGMQQSSKKLDLIHVILGIAPALIVAFFARDFIKSLFSANTVVWSLVVGGLFMIFAEWFNKTKVTITSHELDDITYKQAFLIGIYQIISVLWPGFSRSGSTISGGMLSGVSYKASADFSFLIAIPIMCAAAGYELLDSYRYFNSETIGVFIVGFLVSFVVAYFVVLAFMKLIQRISLTHFAIYRFILAAVFWIFILN</sequence>
<keyword evidence="11 17" id="KW-0472">Membrane</keyword>
<keyword evidence="12 17" id="KW-0046">Antibiotic resistance</keyword>
<keyword evidence="13 17" id="KW-0961">Cell wall biogenesis/degradation</keyword>
<evidence type="ECO:0000256" key="6">
    <source>
        <dbReference type="ARBA" id="ARBA00022692"/>
    </source>
</evidence>
<feature type="transmembrane region" description="Helical" evidence="17">
    <location>
        <begin position="228"/>
        <end position="249"/>
    </location>
</feature>
<dbReference type="InterPro" id="IPR003824">
    <property type="entry name" value="UppP"/>
</dbReference>
<dbReference type="HAMAP" id="MF_01006">
    <property type="entry name" value="Undec_diphosphatase"/>
    <property type="match status" value="1"/>
</dbReference>
<comment type="similarity">
    <text evidence="2 17">Belongs to the UppP family.</text>
</comment>
<comment type="catalytic activity">
    <reaction evidence="16 17">
        <text>di-trans,octa-cis-undecaprenyl diphosphate + H2O = di-trans,octa-cis-undecaprenyl phosphate + phosphate + H(+)</text>
        <dbReference type="Rhea" id="RHEA:28094"/>
        <dbReference type="ChEBI" id="CHEBI:15377"/>
        <dbReference type="ChEBI" id="CHEBI:15378"/>
        <dbReference type="ChEBI" id="CHEBI:43474"/>
        <dbReference type="ChEBI" id="CHEBI:58405"/>
        <dbReference type="ChEBI" id="CHEBI:60392"/>
        <dbReference type="EC" id="3.6.1.27"/>
    </reaction>
</comment>
<name>A0A167G1S2_9BACL</name>
<evidence type="ECO:0000256" key="17">
    <source>
        <dbReference type="HAMAP-Rule" id="MF_01006"/>
    </source>
</evidence>
<dbReference type="Pfam" id="PF02673">
    <property type="entry name" value="BacA"/>
    <property type="match status" value="1"/>
</dbReference>
<evidence type="ECO:0000256" key="2">
    <source>
        <dbReference type="ARBA" id="ARBA00010621"/>
    </source>
</evidence>
<feature type="transmembrane region" description="Helical" evidence="17">
    <location>
        <begin position="92"/>
        <end position="109"/>
    </location>
</feature>
<comment type="miscellaneous">
    <text evidence="17">Bacitracin is thought to be involved in the inhibition of peptidoglycan synthesis by sequestering undecaprenyl diphosphate, thereby reducing the pool of lipid carrier available.</text>
</comment>
<dbReference type="EC" id="3.6.1.27" evidence="3 17"/>
<keyword evidence="5 17" id="KW-1003">Cell membrane</keyword>
<comment type="caution">
    <text evidence="18">The sequence shown here is derived from an EMBL/GenBank/DDBJ whole genome shotgun (WGS) entry which is preliminary data.</text>
</comment>
<keyword evidence="19" id="KW-1185">Reference proteome</keyword>
<dbReference type="KEGG" id="pcx:LPB68_17760"/>
<evidence type="ECO:0000313" key="19">
    <source>
        <dbReference type="Proteomes" id="UP000077134"/>
    </source>
</evidence>
<evidence type="ECO:0000313" key="18">
    <source>
        <dbReference type="EMBL" id="OAB77122.1"/>
    </source>
</evidence>
<evidence type="ECO:0000256" key="14">
    <source>
        <dbReference type="ARBA" id="ARBA00032707"/>
    </source>
</evidence>
<dbReference type="AlphaFoldDB" id="A0A167G1S2"/>
<dbReference type="NCBIfam" id="NF001390">
    <property type="entry name" value="PRK00281.1-4"/>
    <property type="match status" value="1"/>
</dbReference>
<evidence type="ECO:0000256" key="9">
    <source>
        <dbReference type="ARBA" id="ARBA00022984"/>
    </source>
</evidence>
<dbReference type="EMBL" id="LSFN01000005">
    <property type="protein sequence ID" value="OAB77122.1"/>
    <property type="molecule type" value="Genomic_DNA"/>
</dbReference>
<evidence type="ECO:0000256" key="10">
    <source>
        <dbReference type="ARBA" id="ARBA00022989"/>
    </source>
</evidence>
<dbReference type="GO" id="GO:0008360">
    <property type="term" value="P:regulation of cell shape"/>
    <property type="evidence" value="ECO:0007669"/>
    <property type="project" value="UniProtKB-KW"/>
</dbReference>
<evidence type="ECO:0000256" key="11">
    <source>
        <dbReference type="ARBA" id="ARBA00023136"/>
    </source>
</evidence>
<keyword evidence="9 17" id="KW-0573">Peptidoglycan synthesis</keyword>
<evidence type="ECO:0000256" key="4">
    <source>
        <dbReference type="ARBA" id="ARBA00021581"/>
    </source>
</evidence>
<feature type="transmembrane region" description="Helical" evidence="17">
    <location>
        <begin position="121"/>
        <end position="139"/>
    </location>
</feature>
<protein>
    <recommendedName>
        <fullName evidence="4 17">Undecaprenyl-diphosphatase</fullName>
        <ecNumber evidence="3 17">3.6.1.27</ecNumber>
    </recommendedName>
    <alternativeName>
        <fullName evidence="15 17">Bacitracin resistance protein</fullName>
    </alternativeName>
    <alternativeName>
        <fullName evidence="14 17">Undecaprenyl pyrophosphate phosphatase</fullName>
    </alternativeName>
</protein>
<evidence type="ECO:0000256" key="16">
    <source>
        <dbReference type="ARBA" id="ARBA00047594"/>
    </source>
</evidence>
<dbReference type="GO" id="GO:0046677">
    <property type="term" value="P:response to antibiotic"/>
    <property type="evidence" value="ECO:0007669"/>
    <property type="project" value="UniProtKB-UniRule"/>
</dbReference>
<evidence type="ECO:0000256" key="13">
    <source>
        <dbReference type="ARBA" id="ARBA00023316"/>
    </source>
</evidence>
<dbReference type="PANTHER" id="PTHR30622:SF3">
    <property type="entry name" value="UNDECAPRENYL-DIPHOSPHATASE"/>
    <property type="match status" value="1"/>
</dbReference>
<dbReference type="PANTHER" id="PTHR30622">
    <property type="entry name" value="UNDECAPRENYL-DIPHOSPHATASE"/>
    <property type="match status" value="1"/>
</dbReference>
<feature type="transmembrane region" description="Helical" evidence="17">
    <location>
        <begin position="255"/>
        <end position="276"/>
    </location>
</feature>
<dbReference type="GO" id="GO:0005886">
    <property type="term" value="C:plasma membrane"/>
    <property type="evidence" value="ECO:0007669"/>
    <property type="project" value="UniProtKB-SubCell"/>
</dbReference>
<reference evidence="18 19" key="1">
    <citation type="submission" date="2016-02" db="EMBL/GenBank/DDBJ databases">
        <title>Paenibacillus sp. LPB0068, isolated from Crassostrea gigas.</title>
        <authorList>
            <person name="Shin S.-K."/>
            <person name="Yi H."/>
        </authorList>
    </citation>
    <scope>NUCLEOTIDE SEQUENCE [LARGE SCALE GENOMIC DNA]</scope>
    <source>
        <strain evidence="18 19">LPB0068</strain>
    </source>
</reference>
<dbReference type="Proteomes" id="UP000077134">
    <property type="component" value="Unassembled WGS sequence"/>
</dbReference>
<keyword evidence="8 17" id="KW-0133">Cell shape</keyword>
<keyword evidence="7 17" id="KW-0378">Hydrolase</keyword>
<dbReference type="RefSeq" id="WP_068656471.1">
    <property type="nucleotide sequence ID" value="NZ_CP017770.1"/>
</dbReference>
<dbReference type="OrthoDB" id="9808289at2"/>
<feature type="transmembrane region" description="Helical" evidence="17">
    <location>
        <begin position="48"/>
        <end position="71"/>
    </location>
</feature>
<organism evidence="18 19">
    <name type="scientific">Paenibacillus crassostreae</name>
    <dbReference type="NCBI Taxonomy" id="1763538"/>
    <lineage>
        <taxon>Bacteria</taxon>
        <taxon>Bacillati</taxon>
        <taxon>Bacillota</taxon>
        <taxon>Bacilli</taxon>
        <taxon>Bacillales</taxon>
        <taxon>Paenibacillaceae</taxon>
        <taxon>Paenibacillus</taxon>
    </lineage>
</organism>
<accession>A0A167G1S2</accession>